<feature type="transmembrane region" description="Helical" evidence="1">
    <location>
        <begin position="21"/>
        <end position="41"/>
    </location>
</feature>
<evidence type="ECO:0000313" key="2">
    <source>
        <dbReference type="EMBL" id="MFC5015779.1"/>
    </source>
</evidence>
<dbReference type="Proteomes" id="UP001595855">
    <property type="component" value="Unassembled WGS sequence"/>
</dbReference>
<comment type="caution">
    <text evidence="2">The sequence shown here is derived from an EMBL/GenBank/DDBJ whole genome shotgun (WGS) entry which is preliminary data.</text>
</comment>
<protein>
    <recommendedName>
        <fullName evidence="4">Integral membrane protein</fullName>
    </recommendedName>
</protein>
<feature type="transmembrane region" description="Helical" evidence="1">
    <location>
        <begin position="186"/>
        <end position="205"/>
    </location>
</feature>
<evidence type="ECO:0000256" key="1">
    <source>
        <dbReference type="SAM" id="Phobius"/>
    </source>
</evidence>
<gene>
    <name evidence="2" type="ORF">ACFPRC_12910</name>
</gene>
<keyword evidence="1" id="KW-1133">Transmembrane helix</keyword>
<feature type="transmembrane region" description="Helical" evidence="1">
    <location>
        <begin position="155"/>
        <end position="174"/>
    </location>
</feature>
<feature type="transmembrane region" description="Helical" evidence="1">
    <location>
        <begin position="85"/>
        <end position="107"/>
    </location>
</feature>
<keyword evidence="1" id="KW-0472">Membrane</keyword>
<evidence type="ECO:0000313" key="3">
    <source>
        <dbReference type="Proteomes" id="UP001595855"/>
    </source>
</evidence>
<evidence type="ECO:0008006" key="4">
    <source>
        <dbReference type="Google" id="ProtNLM"/>
    </source>
</evidence>
<organism evidence="2 3">
    <name type="scientific">Streptomyces lienomycini</name>
    <dbReference type="NCBI Taxonomy" id="284035"/>
    <lineage>
        <taxon>Bacteria</taxon>
        <taxon>Bacillati</taxon>
        <taxon>Actinomycetota</taxon>
        <taxon>Actinomycetes</taxon>
        <taxon>Kitasatosporales</taxon>
        <taxon>Streptomycetaceae</taxon>
        <taxon>Streptomyces</taxon>
    </lineage>
</organism>
<keyword evidence="1" id="KW-0812">Transmembrane</keyword>
<dbReference type="EMBL" id="JBHSJO010000001">
    <property type="protein sequence ID" value="MFC5015779.1"/>
    <property type="molecule type" value="Genomic_DNA"/>
</dbReference>
<proteinExistence type="predicted"/>
<accession>A0ABV9WUD6</accession>
<feature type="transmembrane region" description="Helical" evidence="1">
    <location>
        <begin position="119"/>
        <end position="143"/>
    </location>
</feature>
<reference evidence="3" key="1">
    <citation type="journal article" date="2019" name="Int. J. Syst. Evol. Microbiol.">
        <title>The Global Catalogue of Microorganisms (GCM) 10K type strain sequencing project: providing services to taxonomists for standard genome sequencing and annotation.</title>
        <authorList>
            <consortium name="The Broad Institute Genomics Platform"/>
            <consortium name="The Broad Institute Genome Sequencing Center for Infectious Disease"/>
            <person name="Wu L."/>
            <person name="Ma J."/>
        </authorList>
    </citation>
    <scope>NUCLEOTIDE SEQUENCE [LARGE SCALE GENOMIC DNA]</scope>
    <source>
        <strain evidence="3">CGMCC 4.1542</strain>
    </source>
</reference>
<keyword evidence="3" id="KW-1185">Reference proteome</keyword>
<feature type="transmembrane region" description="Helical" evidence="1">
    <location>
        <begin position="290"/>
        <end position="309"/>
    </location>
</feature>
<feature type="transmembrane region" description="Helical" evidence="1">
    <location>
        <begin position="217"/>
        <end position="238"/>
    </location>
</feature>
<name>A0ABV9WUD6_9ACTN</name>
<feature type="transmembrane region" description="Helical" evidence="1">
    <location>
        <begin position="56"/>
        <end position="73"/>
    </location>
</feature>
<dbReference type="RefSeq" id="WP_271320106.1">
    <property type="nucleotide sequence ID" value="NZ_BAAATN010000004.1"/>
</dbReference>
<sequence>MSGLGKSPDVLGDRAGRSRRAGAWAWGAVGAACVVGTALALCGPWAAGSAAARTEALGPSVACCGLAVSLLLRARWAGGRVRTRLLLLGGSAVAGGVYRAVAELLSAHPADPGPDERSLLGSVVLAGMTLTVGLGTAGLVVAADAGTGRPVVLRRVLDGIVTAGALFMTGWVLLRGTGDGWQPGAGMTGVLWTAELVFLSFLLALRPLVRSDLRATVWAGILGLSLVLVGDTLSLWTVAGPDGPGALSGRLVDGCGTAGLLVIAAGPWLPGGASVLGIARPTLRWGMEGAAAFVPLTVCTVMALGHVLSPAAHDPVPLLVGGAALLSLWARQRFLPSETLGRGD</sequence>
<feature type="transmembrane region" description="Helical" evidence="1">
    <location>
        <begin position="258"/>
        <end position="278"/>
    </location>
</feature>
<dbReference type="PROSITE" id="PS51257">
    <property type="entry name" value="PROKAR_LIPOPROTEIN"/>
    <property type="match status" value="1"/>
</dbReference>